<dbReference type="InterPro" id="IPR002347">
    <property type="entry name" value="SDR_fam"/>
</dbReference>
<dbReference type="PANTHER" id="PTHR43669:SF3">
    <property type="entry name" value="ALCOHOL DEHYDROGENASE, PUTATIVE (AFU_ORTHOLOGUE AFUA_3G03445)-RELATED"/>
    <property type="match status" value="1"/>
</dbReference>
<comment type="caution">
    <text evidence="3">The sequence shown here is derived from an EMBL/GenBank/DDBJ whole genome shotgun (WGS) entry which is preliminary data.</text>
</comment>
<organism evidence="3 4">
    <name type="scientific">Diacronema lutheri</name>
    <name type="common">Unicellular marine alga</name>
    <name type="synonym">Monochrysis lutheri</name>
    <dbReference type="NCBI Taxonomy" id="2081491"/>
    <lineage>
        <taxon>Eukaryota</taxon>
        <taxon>Haptista</taxon>
        <taxon>Haptophyta</taxon>
        <taxon>Pavlovophyceae</taxon>
        <taxon>Pavlovales</taxon>
        <taxon>Pavlovaceae</taxon>
        <taxon>Diacronema</taxon>
    </lineage>
</organism>
<gene>
    <name evidence="3" type="ORF">KFE25_002590</name>
</gene>
<dbReference type="EMBL" id="JAGTXO010000010">
    <property type="protein sequence ID" value="KAG8465283.1"/>
    <property type="molecule type" value="Genomic_DNA"/>
</dbReference>
<keyword evidence="4" id="KW-1185">Reference proteome</keyword>
<dbReference type="SUPFAM" id="SSF51735">
    <property type="entry name" value="NAD(P)-binding Rossmann-fold domains"/>
    <property type="match status" value="1"/>
</dbReference>
<proteinExistence type="inferred from homology"/>
<evidence type="ECO:0000256" key="2">
    <source>
        <dbReference type="ARBA" id="ARBA00023002"/>
    </source>
</evidence>
<dbReference type="GO" id="GO:0016491">
    <property type="term" value="F:oxidoreductase activity"/>
    <property type="evidence" value="ECO:0007669"/>
    <property type="project" value="UniProtKB-KW"/>
</dbReference>
<dbReference type="InterPro" id="IPR036291">
    <property type="entry name" value="NAD(P)-bd_dom_sf"/>
</dbReference>
<evidence type="ECO:0000313" key="4">
    <source>
        <dbReference type="Proteomes" id="UP000751190"/>
    </source>
</evidence>
<dbReference type="OMA" id="THSAVRW"/>
<accession>A0A8J5XIS5</accession>
<evidence type="ECO:0000256" key="1">
    <source>
        <dbReference type="ARBA" id="ARBA00006484"/>
    </source>
</evidence>
<keyword evidence="2" id="KW-0560">Oxidoreductase</keyword>
<comment type="similarity">
    <text evidence="1">Belongs to the short-chain dehydrogenases/reductases (SDR) family.</text>
</comment>
<dbReference type="OrthoDB" id="37659at2759"/>
<sequence>MSLSGKAALVAGGVGPIGRAVARGLLQAGADVIINSRSEAKLATLAKDLGHPSRLHCVHGTMMPSGIDRTIEKVLAIATPSHVVAHAGVAWFTESGAEDETNILSAPKHSLLEMDRAIFSQNKGVLVDMHFGVASILLPKMRQMSGCSYTFLTGTSATMQRQLSPLTRINTHALSGLASALRAEGQAAADCIYLSELRVGNLPLRDLPAMAKDPTQMPLSAELGMLTAGIAAAGARWEGPQAGGDLYQVNDIEDLKQLRIRFPLTEVSGEPLPALWHWQTFSQKTLKPRMSTGQD</sequence>
<dbReference type="Pfam" id="PF00106">
    <property type="entry name" value="adh_short"/>
    <property type="match status" value="1"/>
</dbReference>
<protein>
    <submittedName>
        <fullName evidence="3">Uncharacterized protein</fullName>
    </submittedName>
</protein>
<evidence type="ECO:0000313" key="3">
    <source>
        <dbReference type="EMBL" id="KAG8465283.1"/>
    </source>
</evidence>
<dbReference type="Gene3D" id="3.40.50.720">
    <property type="entry name" value="NAD(P)-binding Rossmann-like Domain"/>
    <property type="match status" value="1"/>
</dbReference>
<reference evidence="3" key="1">
    <citation type="submission" date="2021-05" db="EMBL/GenBank/DDBJ databases">
        <title>The genome of the haptophyte Pavlova lutheri (Diacronema luteri, Pavlovales) - a model for lipid biosynthesis in eukaryotic algae.</title>
        <authorList>
            <person name="Hulatt C.J."/>
            <person name="Posewitz M.C."/>
        </authorList>
    </citation>
    <scope>NUCLEOTIDE SEQUENCE</scope>
    <source>
        <strain evidence="3">NIVA-4/92</strain>
    </source>
</reference>
<dbReference type="PANTHER" id="PTHR43669">
    <property type="entry name" value="5-KETO-D-GLUCONATE 5-REDUCTASE"/>
    <property type="match status" value="1"/>
</dbReference>
<dbReference type="Proteomes" id="UP000751190">
    <property type="component" value="Unassembled WGS sequence"/>
</dbReference>
<dbReference type="AlphaFoldDB" id="A0A8J5XIS5"/>
<name>A0A8J5XIS5_DIALT</name>